<dbReference type="Pfam" id="PF10001">
    <property type="entry name" value="DUF2242"/>
    <property type="match status" value="1"/>
</dbReference>
<reference evidence="1 2" key="3">
    <citation type="journal article" date="2008" name="FEMS Microbiol. Ecol.">
        <title>Identification and characterization of genes underlying chitinolysis in Collimonas fungivorans Ter331.</title>
        <authorList>
            <person name="Fritsche K."/>
            <person name="de Boer W."/>
            <person name="Gerards S."/>
            <person name="van den Berg M."/>
            <person name="van Veen J.A."/>
            <person name="Leveau J.H."/>
        </authorList>
    </citation>
    <scope>NUCLEOTIDE SEQUENCE [LARGE SCALE GENOMIC DNA]</scope>
    <source>
        <strain evidence="1 2">Ter331</strain>
    </source>
</reference>
<evidence type="ECO:0000313" key="2">
    <source>
        <dbReference type="Proteomes" id="UP000008392"/>
    </source>
</evidence>
<reference evidence="1 2" key="5">
    <citation type="journal article" date="2011" name="ISME J.">
        <title>Dual transcriptional profiling of a bacterial/fungal confrontation: Collimonas fungivorans versus Aspergillus niger.</title>
        <authorList>
            <person name="Mela F."/>
            <person name="Fritsche K."/>
            <person name="de Boer W."/>
            <person name="van Veen J.A."/>
            <person name="de Graaff L.H."/>
            <person name="van den Berg M."/>
            <person name="Leveau J.H."/>
        </authorList>
    </citation>
    <scope>NUCLEOTIDE SEQUENCE [LARGE SCALE GENOMIC DNA]</scope>
    <source>
        <strain evidence="1 2">Ter331</strain>
    </source>
</reference>
<reference evidence="1 2" key="1">
    <citation type="journal article" date="2004" name="Environ. Microbiol.">
        <title>Phylogeny-function analysis of (meta)genomic libraries: screening for expression of ribosomal RNA genes by large-insert library fluorescent in situ hybridization (LIL-FISH).</title>
        <authorList>
            <person name="Leveau J.H."/>
            <person name="Gerards S."/>
            <person name="de Boer W."/>
            <person name="van Veen J.A."/>
        </authorList>
    </citation>
    <scope>NUCLEOTIDE SEQUENCE [LARGE SCALE GENOMIC DNA]</scope>
    <source>
        <strain evidence="1 2">Ter331</strain>
    </source>
</reference>
<dbReference type="InterPro" id="IPR018718">
    <property type="entry name" value="DUF2242"/>
</dbReference>
<dbReference type="eggNOG" id="ENOG5032R5T">
    <property type="taxonomic scope" value="Bacteria"/>
</dbReference>
<evidence type="ECO:0000313" key="1">
    <source>
        <dbReference type="EMBL" id="AEK61523.1"/>
    </source>
</evidence>
<reference evidence="2" key="6">
    <citation type="submission" date="2011-05" db="EMBL/GenBank/DDBJ databases">
        <title>Complete sequence of Collimonas fungivorans Ter331.</title>
        <authorList>
            <person name="Leveau J.H."/>
        </authorList>
    </citation>
    <scope>NUCLEOTIDE SEQUENCE [LARGE SCALE GENOMIC DNA]</scope>
    <source>
        <strain evidence="2">Ter331</strain>
    </source>
</reference>
<evidence type="ECO:0008006" key="3">
    <source>
        <dbReference type="Google" id="ProtNLM"/>
    </source>
</evidence>
<name>G0A8Q0_COLFT</name>
<keyword evidence="2" id="KW-1185">Reference proteome</keyword>
<dbReference type="Proteomes" id="UP000008392">
    <property type="component" value="Chromosome"/>
</dbReference>
<dbReference type="STRING" id="1005048.CFU_1691"/>
<proteinExistence type="predicted"/>
<organism evidence="1 2">
    <name type="scientific">Collimonas fungivorans (strain Ter331)</name>
    <dbReference type="NCBI Taxonomy" id="1005048"/>
    <lineage>
        <taxon>Bacteria</taxon>
        <taxon>Pseudomonadati</taxon>
        <taxon>Pseudomonadota</taxon>
        <taxon>Betaproteobacteria</taxon>
        <taxon>Burkholderiales</taxon>
        <taxon>Oxalobacteraceae</taxon>
        <taxon>Collimonas</taxon>
    </lineage>
</organism>
<dbReference type="AlphaFoldDB" id="G0A8Q0"/>
<dbReference type="KEGG" id="cfu:CFU_1691"/>
<reference evidence="1 2" key="2">
    <citation type="journal article" date="2006" name="J. Microbiol. Methods">
        <title>Genomic flank-sequencing of plasposon insertion sites for rapid identification of functional genes.</title>
        <authorList>
            <person name="Leveau J.H."/>
            <person name="Gerards S."/>
            <person name="Fritsche K."/>
            <person name="Zondag G."/>
            <person name="van Veen J.A."/>
        </authorList>
    </citation>
    <scope>NUCLEOTIDE SEQUENCE [LARGE SCALE GENOMIC DNA]</scope>
    <source>
        <strain evidence="1 2">Ter331</strain>
    </source>
</reference>
<protein>
    <recommendedName>
        <fullName evidence="3">Lipoprotein</fullName>
    </recommendedName>
</protein>
<gene>
    <name evidence="1" type="ordered locus">CFU_1691</name>
</gene>
<accession>G0A8Q0</accession>
<dbReference type="HOGENOM" id="CLU_040519_1_0_4"/>
<sequence length="260" mass="28513">MAFRQFRAVHGGARSQGGLSQDCNETPELLSNRLNIARDGLKCHRRYSLLFSRFKEFSFMSRMYSFSRVSLLVLLGGALAACSTAKPKVYQGEEFSETSTFSHDFAKSSADTCEAARRTLLSQGYIIKQAKDDLVDGHKHFQPESDVHVEIEFHVVCAANDKQGKSSTLFVSATQDRYALKKTNNSASVGLSVLGSVSMPIGSTSDSLVKVASETIPAGQFYDRFFGLIEHYLGLDTGLPVQDFDDKPALPVKPAPKAPE</sequence>
<dbReference type="EMBL" id="CP002745">
    <property type="protein sequence ID" value="AEK61523.1"/>
    <property type="molecule type" value="Genomic_DNA"/>
</dbReference>
<reference evidence="1 2" key="4">
    <citation type="journal article" date="2010" name="Environ. Microbiol.">
        <title>The bacterial genus Collimonas: mycophagy, weathering and other adaptive solutions to life in oligotrophic soil environments.</title>
        <authorList>
            <person name="Leveau J.H."/>
            <person name="Uroz S."/>
            <person name="de Boer W."/>
        </authorList>
    </citation>
    <scope>NUCLEOTIDE SEQUENCE [LARGE SCALE GENOMIC DNA]</scope>
    <source>
        <strain evidence="1 2">Ter331</strain>
    </source>
</reference>